<dbReference type="Proteomes" id="UP000828390">
    <property type="component" value="Unassembled WGS sequence"/>
</dbReference>
<proteinExistence type="predicted"/>
<keyword evidence="1" id="KW-1133">Transmembrane helix</keyword>
<dbReference type="AlphaFoldDB" id="A0A9D4G0L0"/>
<keyword evidence="3" id="KW-1185">Reference proteome</keyword>
<name>A0A9D4G0L0_DREPO</name>
<protein>
    <submittedName>
        <fullName evidence="2">Uncharacterized protein</fullName>
    </submittedName>
</protein>
<keyword evidence="1" id="KW-0472">Membrane</keyword>
<keyword evidence="1" id="KW-0812">Transmembrane</keyword>
<gene>
    <name evidence="2" type="ORF">DPMN_134706</name>
</gene>
<evidence type="ECO:0000313" key="2">
    <source>
        <dbReference type="EMBL" id="KAH3806385.1"/>
    </source>
</evidence>
<evidence type="ECO:0000313" key="3">
    <source>
        <dbReference type="Proteomes" id="UP000828390"/>
    </source>
</evidence>
<feature type="transmembrane region" description="Helical" evidence="1">
    <location>
        <begin position="12"/>
        <end position="29"/>
    </location>
</feature>
<sequence>MAIINLSNEIIIIRRLGLTLIIIIIIIIHQHPHYNYIIKTNILTKLHEDWTSNVTCTVFTSFELSQGIIGTNVLTKFHEDRTVNVASRVFTRQMLTHDALRTKGDNKSSP</sequence>
<reference evidence="2" key="1">
    <citation type="journal article" date="2019" name="bioRxiv">
        <title>The Genome of the Zebra Mussel, Dreissena polymorpha: A Resource for Invasive Species Research.</title>
        <authorList>
            <person name="McCartney M.A."/>
            <person name="Auch B."/>
            <person name="Kono T."/>
            <person name="Mallez S."/>
            <person name="Zhang Y."/>
            <person name="Obille A."/>
            <person name="Becker A."/>
            <person name="Abrahante J.E."/>
            <person name="Garbe J."/>
            <person name="Badalamenti J.P."/>
            <person name="Herman A."/>
            <person name="Mangelson H."/>
            <person name="Liachko I."/>
            <person name="Sullivan S."/>
            <person name="Sone E.D."/>
            <person name="Koren S."/>
            <person name="Silverstein K.A.T."/>
            <person name="Beckman K.B."/>
            <person name="Gohl D.M."/>
        </authorList>
    </citation>
    <scope>NUCLEOTIDE SEQUENCE</scope>
    <source>
        <strain evidence="2">Duluth1</strain>
        <tissue evidence="2">Whole animal</tissue>
    </source>
</reference>
<accession>A0A9D4G0L0</accession>
<dbReference type="EMBL" id="JAIWYP010000006">
    <property type="protein sequence ID" value="KAH3806385.1"/>
    <property type="molecule type" value="Genomic_DNA"/>
</dbReference>
<organism evidence="2 3">
    <name type="scientific">Dreissena polymorpha</name>
    <name type="common">Zebra mussel</name>
    <name type="synonym">Mytilus polymorpha</name>
    <dbReference type="NCBI Taxonomy" id="45954"/>
    <lineage>
        <taxon>Eukaryota</taxon>
        <taxon>Metazoa</taxon>
        <taxon>Spiralia</taxon>
        <taxon>Lophotrochozoa</taxon>
        <taxon>Mollusca</taxon>
        <taxon>Bivalvia</taxon>
        <taxon>Autobranchia</taxon>
        <taxon>Heteroconchia</taxon>
        <taxon>Euheterodonta</taxon>
        <taxon>Imparidentia</taxon>
        <taxon>Neoheterodontei</taxon>
        <taxon>Myida</taxon>
        <taxon>Dreissenoidea</taxon>
        <taxon>Dreissenidae</taxon>
        <taxon>Dreissena</taxon>
    </lineage>
</organism>
<comment type="caution">
    <text evidence="2">The sequence shown here is derived from an EMBL/GenBank/DDBJ whole genome shotgun (WGS) entry which is preliminary data.</text>
</comment>
<evidence type="ECO:0000256" key="1">
    <source>
        <dbReference type="SAM" id="Phobius"/>
    </source>
</evidence>
<reference evidence="2" key="2">
    <citation type="submission" date="2020-11" db="EMBL/GenBank/DDBJ databases">
        <authorList>
            <person name="McCartney M.A."/>
            <person name="Auch B."/>
            <person name="Kono T."/>
            <person name="Mallez S."/>
            <person name="Becker A."/>
            <person name="Gohl D.M."/>
            <person name="Silverstein K.A.T."/>
            <person name="Koren S."/>
            <person name="Bechman K.B."/>
            <person name="Herman A."/>
            <person name="Abrahante J.E."/>
            <person name="Garbe J."/>
        </authorList>
    </citation>
    <scope>NUCLEOTIDE SEQUENCE</scope>
    <source>
        <strain evidence="2">Duluth1</strain>
        <tissue evidence="2">Whole animal</tissue>
    </source>
</reference>